<dbReference type="RefSeq" id="WP_149108798.1">
    <property type="nucleotide sequence ID" value="NZ_CP042425.1"/>
</dbReference>
<reference evidence="3" key="1">
    <citation type="submission" date="2019-08" db="EMBL/GenBank/DDBJ databases">
        <title>Limnoglobus roseus gen. nov., sp. nov., a novel freshwater planctomycete with a giant genome from the family Gemmataceae.</title>
        <authorList>
            <person name="Kulichevskaya I.S."/>
            <person name="Naumoff D.G."/>
            <person name="Miroshnikov K."/>
            <person name="Ivanova A."/>
            <person name="Philippov D.A."/>
            <person name="Hakobyan A."/>
            <person name="Rijpstra I.C."/>
            <person name="Sinninghe Damste J.S."/>
            <person name="Liesack W."/>
            <person name="Dedysh S.N."/>
        </authorList>
    </citation>
    <scope>NUCLEOTIDE SEQUENCE [LARGE SCALE GENOMIC DNA]</scope>
    <source>
        <strain evidence="3">PX52</strain>
    </source>
</reference>
<dbReference type="AlphaFoldDB" id="A0A5C1A9R7"/>
<evidence type="ECO:0000313" key="2">
    <source>
        <dbReference type="EMBL" id="QEL13864.1"/>
    </source>
</evidence>
<gene>
    <name evidence="2" type="ORF">PX52LOC_00722</name>
</gene>
<evidence type="ECO:0000313" key="3">
    <source>
        <dbReference type="Proteomes" id="UP000324974"/>
    </source>
</evidence>
<dbReference type="KEGG" id="lrs:PX52LOC_00722"/>
<dbReference type="Proteomes" id="UP000324974">
    <property type="component" value="Chromosome"/>
</dbReference>
<proteinExistence type="predicted"/>
<organism evidence="2 3">
    <name type="scientific">Limnoglobus roseus</name>
    <dbReference type="NCBI Taxonomy" id="2598579"/>
    <lineage>
        <taxon>Bacteria</taxon>
        <taxon>Pseudomonadati</taxon>
        <taxon>Planctomycetota</taxon>
        <taxon>Planctomycetia</taxon>
        <taxon>Gemmatales</taxon>
        <taxon>Gemmataceae</taxon>
        <taxon>Limnoglobus</taxon>
    </lineage>
</organism>
<evidence type="ECO:0000256" key="1">
    <source>
        <dbReference type="SAM" id="MobiDB-lite"/>
    </source>
</evidence>
<accession>A0A5C1A9R7</accession>
<sequence>MPQKKKHQTNADRQRAYRQRRKQRTRPETKSEKFRRKLLEFVQRQEHFLDVDEIGATLEQLAQAYELHHYCLRFGDGVSDYLDRWRADHPIIADTVKEITARRKAANVALANEKKAKHPKPHDPRAAGEVVERLQKALTNFG</sequence>
<keyword evidence="3" id="KW-1185">Reference proteome</keyword>
<dbReference type="EMBL" id="CP042425">
    <property type="protein sequence ID" value="QEL13864.1"/>
    <property type="molecule type" value="Genomic_DNA"/>
</dbReference>
<protein>
    <submittedName>
        <fullName evidence="2">Uncharacterized protein</fullName>
    </submittedName>
</protein>
<feature type="region of interest" description="Disordered" evidence="1">
    <location>
        <begin position="1"/>
        <end position="32"/>
    </location>
</feature>
<name>A0A5C1A9R7_9BACT</name>